<dbReference type="InterPro" id="IPR050950">
    <property type="entry name" value="HTH-type_LysR_regulators"/>
</dbReference>
<comment type="caution">
    <text evidence="6">The sequence shown here is derived from an EMBL/GenBank/DDBJ whole genome shotgun (WGS) entry which is preliminary data.</text>
</comment>
<dbReference type="Gene3D" id="1.10.10.10">
    <property type="entry name" value="Winged helix-like DNA-binding domain superfamily/Winged helix DNA-binding domain"/>
    <property type="match status" value="1"/>
</dbReference>
<gene>
    <name evidence="6" type="ORF">GCM10023147_06710</name>
</gene>
<evidence type="ECO:0000256" key="1">
    <source>
        <dbReference type="ARBA" id="ARBA00009437"/>
    </source>
</evidence>
<evidence type="ECO:0000256" key="2">
    <source>
        <dbReference type="ARBA" id="ARBA00023015"/>
    </source>
</evidence>
<accession>A0ABP8J5K9</accession>
<evidence type="ECO:0000259" key="5">
    <source>
        <dbReference type="PROSITE" id="PS50931"/>
    </source>
</evidence>
<dbReference type="PROSITE" id="PS50931">
    <property type="entry name" value="HTH_LYSR"/>
    <property type="match status" value="1"/>
</dbReference>
<evidence type="ECO:0000313" key="6">
    <source>
        <dbReference type="EMBL" id="GAA4385194.1"/>
    </source>
</evidence>
<dbReference type="SUPFAM" id="SSF53850">
    <property type="entry name" value="Periplasmic binding protein-like II"/>
    <property type="match status" value="1"/>
</dbReference>
<dbReference type="Gene3D" id="3.40.190.10">
    <property type="entry name" value="Periplasmic binding protein-like II"/>
    <property type="match status" value="2"/>
</dbReference>
<feature type="domain" description="HTH lysR-type" evidence="5">
    <location>
        <begin position="2"/>
        <end position="59"/>
    </location>
</feature>
<organism evidence="6 7">
    <name type="scientific">Tsukamurella soli</name>
    <dbReference type="NCBI Taxonomy" id="644556"/>
    <lineage>
        <taxon>Bacteria</taxon>
        <taxon>Bacillati</taxon>
        <taxon>Actinomycetota</taxon>
        <taxon>Actinomycetes</taxon>
        <taxon>Mycobacteriales</taxon>
        <taxon>Tsukamurellaceae</taxon>
        <taxon>Tsukamurella</taxon>
    </lineage>
</organism>
<comment type="similarity">
    <text evidence="1">Belongs to the LysR transcriptional regulatory family.</text>
</comment>
<evidence type="ECO:0000256" key="3">
    <source>
        <dbReference type="ARBA" id="ARBA00023125"/>
    </source>
</evidence>
<sequence>MLDLRRMSLLCDLAELGSVSAVAERREITGSAVSQQLRVLEEEVGAVLLRREGRTLGLTPSGRVMVEHARQVLTAIDETLSAVAATRDRVAGRIAVASFNMGVPILAVPLMRRLRIAEPGIRVEVQQEESSAALRLLRRGEVDLAITCSYDFLGQQFFGGMTSETLLSEPLVLMAPAHWRQRVRSGGLHALADAPWVTGPPDSGLGVAVTRLADSAGFTARVEHRLVGAQNICDVAATEVAAAVVPLLAVPDRLAGLIVRDVDLGARRISAVMRDGRRGDPTMVSVLRVLRAVAADALAVPPAGRWSVAS</sequence>
<dbReference type="InterPro" id="IPR005119">
    <property type="entry name" value="LysR_subst-bd"/>
</dbReference>
<proteinExistence type="inferred from homology"/>
<dbReference type="InterPro" id="IPR036388">
    <property type="entry name" value="WH-like_DNA-bd_sf"/>
</dbReference>
<dbReference type="InterPro" id="IPR000847">
    <property type="entry name" value="LysR_HTH_N"/>
</dbReference>
<protein>
    <submittedName>
        <fullName evidence="6">LysR family transcriptional regulator</fullName>
    </submittedName>
</protein>
<evidence type="ECO:0000313" key="7">
    <source>
        <dbReference type="Proteomes" id="UP001500635"/>
    </source>
</evidence>
<dbReference type="PANTHER" id="PTHR30419">
    <property type="entry name" value="HTH-TYPE TRANSCRIPTIONAL REGULATOR YBHD"/>
    <property type="match status" value="1"/>
</dbReference>
<reference evidence="7" key="1">
    <citation type="journal article" date="2019" name="Int. J. Syst. Evol. Microbiol.">
        <title>The Global Catalogue of Microorganisms (GCM) 10K type strain sequencing project: providing services to taxonomists for standard genome sequencing and annotation.</title>
        <authorList>
            <consortium name="The Broad Institute Genomics Platform"/>
            <consortium name="The Broad Institute Genome Sequencing Center for Infectious Disease"/>
            <person name="Wu L."/>
            <person name="Ma J."/>
        </authorList>
    </citation>
    <scope>NUCLEOTIDE SEQUENCE [LARGE SCALE GENOMIC DNA]</scope>
    <source>
        <strain evidence="7">JCM 17688</strain>
    </source>
</reference>
<dbReference type="InterPro" id="IPR036390">
    <property type="entry name" value="WH_DNA-bd_sf"/>
</dbReference>
<name>A0ABP8J5K9_9ACTN</name>
<keyword evidence="3" id="KW-0238">DNA-binding</keyword>
<keyword evidence="7" id="KW-1185">Reference proteome</keyword>
<dbReference type="Pfam" id="PF03466">
    <property type="entry name" value="LysR_substrate"/>
    <property type="match status" value="1"/>
</dbReference>
<dbReference type="Proteomes" id="UP001500635">
    <property type="component" value="Unassembled WGS sequence"/>
</dbReference>
<dbReference type="PANTHER" id="PTHR30419:SF2">
    <property type="entry name" value="LYSR FAMILY TRANSCRIPTIONAL REGULATOR"/>
    <property type="match status" value="1"/>
</dbReference>
<dbReference type="Pfam" id="PF00126">
    <property type="entry name" value="HTH_1"/>
    <property type="match status" value="1"/>
</dbReference>
<evidence type="ECO:0000256" key="4">
    <source>
        <dbReference type="ARBA" id="ARBA00023163"/>
    </source>
</evidence>
<dbReference type="EMBL" id="BAABFR010000006">
    <property type="protein sequence ID" value="GAA4385194.1"/>
    <property type="molecule type" value="Genomic_DNA"/>
</dbReference>
<dbReference type="SUPFAM" id="SSF46785">
    <property type="entry name" value="Winged helix' DNA-binding domain"/>
    <property type="match status" value="1"/>
</dbReference>
<keyword evidence="2" id="KW-0805">Transcription regulation</keyword>
<dbReference type="RefSeq" id="WP_344990813.1">
    <property type="nucleotide sequence ID" value="NZ_BAABFR010000006.1"/>
</dbReference>
<keyword evidence="4" id="KW-0804">Transcription</keyword>